<keyword evidence="2" id="KW-1185">Reference proteome</keyword>
<evidence type="ECO:0000313" key="2">
    <source>
        <dbReference type="Proteomes" id="UP001178461"/>
    </source>
</evidence>
<reference evidence="1" key="1">
    <citation type="submission" date="2022-12" db="EMBL/GenBank/DDBJ databases">
        <authorList>
            <person name="Alioto T."/>
            <person name="Alioto T."/>
            <person name="Gomez Garrido J."/>
        </authorList>
    </citation>
    <scope>NUCLEOTIDE SEQUENCE</scope>
</reference>
<protein>
    <submittedName>
        <fullName evidence="1">Uncharacterized protein</fullName>
    </submittedName>
</protein>
<dbReference type="AlphaFoldDB" id="A0AA35KCL5"/>
<organism evidence="1 2">
    <name type="scientific">Podarcis lilfordi</name>
    <name type="common">Lilford's wall lizard</name>
    <dbReference type="NCBI Taxonomy" id="74358"/>
    <lineage>
        <taxon>Eukaryota</taxon>
        <taxon>Metazoa</taxon>
        <taxon>Chordata</taxon>
        <taxon>Craniata</taxon>
        <taxon>Vertebrata</taxon>
        <taxon>Euteleostomi</taxon>
        <taxon>Lepidosauria</taxon>
        <taxon>Squamata</taxon>
        <taxon>Bifurcata</taxon>
        <taxon>Unidentata</taxon>
        <taxon>Episquamata</taxon>
        <taxon>Laterata</taxon>
        <taxon>Lacertibaenia</taxon>
        <taxon>Lacertidae</taxon>
        <taxon>Podarcis</taxon>
    </lineage>
</organism>
<name>A0AA35KCL5_9SAUR</name>
<evidence type="ECO:0000313" key="1">
    <source>
        <dbReference type="EMBL" id="CAI5774972.1"/>
    </source>
</evidence>
<gene>
    <name evidence="1" type="ORF">PODLI_1B029247</name>
</gene>
<sequence length="239" mass="27273">MEQRDSKMHPAASLLKDRTMFCHNEKPTDAGQCHLSRSRSWRRRRSNSFTICTLPSIPEYPGFQDVKNNYSRGSNSCFTLLDLGRTKFENPPNRSSEGQARNLGNSAVHFAKGHSKTKSSVCDQSLQDYFSERLLKLRNYETKTSNGKVKVYLNENQNPSYTSKGLRRRSTCSAMIQANHMKLTEKSCESVDPVNEYIAICSNDHSNTQNIEDCSQRRSYLESLTLSINGPLEMLVRRT</sequence>
<accession>A0AA35KCL5</accession>
<proteinExistence type="predicted"/>
<dbReference type="Proteomes" id="UP001178461">
    <property type="component" value="Chromosome 5"/>
</dbReference>
<dbReference type="EMBL" id="OX395130">
    <property type="protein sequence ID" value="CAI5774972.1"/>
    <property type="molecule type" value="Genomic_DNA"/>
</dbReference>